<accession>A0A4R7CX94</accession>
<proteinExistence type="predicted"/>
<evidence type="ECO:0000313" key="2">
    <source>
        <dbReference type="Proteomes" id="UP000294752"/>
    </source>
</evidence>
<gene>
    <name evidence="1" type="ORF">B0I21_106179</name>
</gene>
<comment type="caution">
    <text evidence="1">The sequence shown here is derived from an EMBL/GenBank/DDBJ whole genome shotgun (WGS) entry which is preliminary data.</text>
</comment>
<name>A0A4R7CX94_9SPHI</name>
<dbReference type="EMBL" id="SNZV01000006">
    <property type="protein sequence ID" value="TDS12321.1"/>
    <property type="molecule type" value="Genomic_DNA"/>
</dbReference>
<organism evidence="1 2">
    <name type="scientific">Sphingobacterium paludis</name>
    <dbReference type="NCBI Taxonomy" id="1476465"/>
    <lineage>
        <taxon>Bacteria</taxon>
        <taxon>Pseudomonadati</taxon>
        <taxon>Bacteroidota</taxon>
        <taxon>Sphingobacteriia</taxon>
        <taxon>Sphingobacteriales</taxon>
        <taxon>Sphingobacteriaceae</taxon>
        <taxon>Sphingobacterium</taxon>
    </lineage>
</organism>
<reference evidence="1 2" key="1">
    <citation type="submission" date="2019-03" db="EMBL/GenBank/DDBJ databases">
        <title>Genomic Encyclopedia of Type Strains, Phase III (KMG-III): the genomes of soil and plant-associated and newly described type strains.</title>
        <authorList>
            <person name="Whitman W."/>
        </authorList>
    </citation>
    <scope>NUCLEOTIDE SEQUENCE [LARGE SCALE GENOMIC DNA]</scope>
    <source>
        <strain evidence="1 2">CGMCC 1.12801</strain>
    </source>
</reference>
<protein>
    <submittedName>
        <fullName evidence="1">Uncharacterized protein</fullName>
    </submittedName>
</protein>
<dbReference type="Proteomes" id="UP000294752">
    <property type="component" value="Unassembled WGS sequence"/>
</dbReference>
<sequence length="37" mass="4175">MDFSYSFYAAEAFARLTILLKNTDKKVTKHGTHQAIG</sequence>
<keyword evidence="2" id="KW-1185">Reference proteome</keyword>
<evidence type="ECO:0000313" key="1">
    <source>
        <dbReference type="EMBL" id="TDS12321.1"/>
    </source>
</evidence>
<dbReference type="AlphaFoldDB" id="A0A4R7CX94"/>